<dbReference type="KEGG" id="osg:BST96_18905"/>
<evidence type="ECO:0000313" key="1">
    <source>
        <dbReference type="EMBL" id="ARN75982.1"/>
    </source>
</evidence>
<keyword evidence="2" id="KW-1185">Reference proteome</keyword>
<organism evidence="1 2">
    <name type="scientific">Oceanicoccus sagamiensis</name>
    <dbReference type="NCBI Taxonomy" id="716816"/>
    <lineage>
        <taxon>Bacteria</taxon>
        <taxon>Pseudomonadati</taxon>
        <taxon>Pseudomonadota</taxon>
        <taxon>Gammaproteobacteria</taxon>
        <taxon>Cellvibrionales</taxon>
        <taxon>Spongiibacteraceae</taxon>
        <taxon>Oceanicoccus</taxon>
    </lineage>
</organism>
<protein>
    <submittedName>
        <fullName evidence="1">Uncharacterized protein</fullName>
    </submittedName>
</protein>
<dbReference type="EMBL" id="CP019343">
    <property type="protein sequence ID" value="ARN75982.1"/>
    <property type="molecule type" value="Genomic_DNA"/>
</dbReference>
<reference evidence="1 2" key="1">
    <citation type="submission" date="2016-11" db="EMBL/GenBank/DDBJ databases">
        <title>Trade-off between light-utilization and light-protection in marine flavobacteria.</title>
        <authorList>
            <person name="Kumagai Y."/>
        </authorList>
    </citation>
    <scope>NUCLEOTIDE SEQUENCE [LARGE SCALE GENOMIC DNA]</scope>
    <source>
        <strain evidence="1 2">NBRC 107125</strain>
    </source>
</reference>
<name>A0A1X9NHW0_9GAMM</name>
<accession>A0A1X9NHW0</accession>
<sequence length="71" mass="7830">MLAILLISVEKDGAFSHAQQLRQIAKFCLTMLSFVGDLALTRAYSMSIMRTSFDAVAVLLVFKPSGYSAVW</sequence>
<proteinExistence type="predicted"/>
<dbReference type="Proteomes" id="UP000193450">
    <property type="component" value="Chromosome"/>
</dbReference>
<dbReference type="AlphaFoldDB" id="A0A1X9NHW0"/>
<evidence type="ECO:0000313" key="2">
    <source>
        <dbReference type="Proteomes" id="UP000193450"/>
    </source>
</evidence>
<gene>
    <name evidence="1" type="ORF">BST96_18905</name>
</gene>